<dbReference type="RefSeq" id="WP_073064257.1">
    <property type="nucleotide sequence ID" value="NZ_FQUS01000011.1"/>
</dbReference>
<keyword evidence="2 5" id="KW-0808">Transferase</keyword>
<evidence type="ECO:0000259" key="4">
    <source>
        <dbReference type="SMART" id="SM00563"/>
    </source>
</evidence>
<dbReference type="Pfam" id="PF01553">
    <property type="entry name" value="Acyltransferase"/>
    <property type="match status" value="1"/>
</dbReference>
<proteinExistence type="predicted"/>
<reference evidence="5 6" key="1">
    <citation type="submission" date="2016-11" db="EMBL/GenBank/DDBJ databases">
        <authorList>
            <person name="Jaros S."/>
            <person name="Januszkiewicz K."/>
            <person name="Wedrychowicz H."/>
        </authorList>
    </citation>
    <scope>NUCLEOTIDE SEQUENCE [LARGE SCALE GENOMIC DNA]</scope>
    <source>
        <strain evidence="5 6">DSM 21986</strain>
    </source>
</reference>
<dbReference type="Proteomes" id="UP000184041">
    <property type="component" value="Unassembled WGS sequence"/>
</dbReference>
<dbReference type="CDD" id="cd06551">
    <property type="entry name" value="LPLAT"/>
    <property type="match status" value="1"/>
</dbReference>
<evidence type="ECO:0000313" key="5">
    <source>
        <dbReference type="EMBL" id="SHF67171.1"/>
    </source>
</evidence>
<protein>
    <submittedName>
        <fullName evidence="5">1-acyl-sn-glycerol-3-phosphate acyltransferase</fullName>
    </submittedName>
</protein>
<accession>A0A1M5DJU2</accession>
<dbReference type="GO" id="GO:0003841">
    <property type="term" value="F:1-acylglycerol-3-phosphate O-acyltransferase activity"/>
    <property type="evidence" value="ECO:0007669"/>
    <property type="project" value="TreeGrafter"/>
</dbReference>
<comment type="pathway">
    <text evidence="1">Lipid metabolism.</text>
</comment>
<dbReference type="PANTHER" id="PTHR10434">
    <property type="entry name" value="1-ACYL-SN-GLYCEROL-3-PHOSPHATE ACYLTRANSFERASE"/>
    <property type="match status" value="1"/>
</dbReference>
<dbReference type="GO" id="GO:0005886">
    <property type="term" value="C:plasma membrane"/>
    <property type="evidence" value="ECO:0007669"/>
    <property type="project" value="TreeGrafter"/>
</dbReference>
<evidence type="ECO:0000313" key="6">
    <source>
        <dbReference type="Proteomes" id="UP000184041"/>
    </source>
</evidence>
<evidence type="ECO:0000256" key="2">
    <source>
        <dbReference type="ARBA" id="ARBA00022679"/>
    </source>
</evidence>
<keyword evidence="3 5" id="KW-0012">Acyltransferase</keyword>
<evidence type="ECO:0000256" key="1">
    <source>
        <dbReference type="ARBA" id="ARBA00005189"/>
    </source>
</evidence>
<dbReference type="PANTHER" id="PTHR10434:SF11">
    <property type="entry name" value="1-ACYL-SN-GLYCEROL-3-PHOSPHATE ACYLTRANSFERASE"/>
    <property type="match status" value="1"/>
</dbReference>
<dbReference type="SMART" id="SM00563">
    <property type="entry name" value="PlsC"/>
    <property type="match status" value="1"/>
</dbReference>
<feature type="domain" description="Phospholipid/glycerol acyltransferase" evidence="4">
    <location>
        <begin position="45"/>
        <end position="162"/>
    </location>
</feature>
<dbReference type="GO" id="GO:0006654">
    <property type="term" value="P:phosphatidic acid biosynthetic process"/>
    <property type="evidence" value="ECO:0007669"/>
    <property type="project" value="TreeGrafter"/>
</dbReference>
<dbReference type="EMBL" id="FQUS01000011">
    <property type="protein sequence ID" value="SHF67171.1"/>
    <property type="molecule type" value="Genomic_DNA"/>
</dbReference>
<organism evidence="5 6">
    <name type="scientific">Fodinibius roseus</name>
    <dbReference type="NCBI Taxonomy" id="1194090"/>
    <lineage>
        <taxon>Bacteria</taxon>
        <taxon>Pseudomonadati</taxon>
        <taxon>Balneolota</taxon>
        <taxon>Balneolia</taxon>
        <taxon>Balneolales</taxon>
        <taxon>Balneolaceae</taxon>
        <taxon>Fodinibius</taxon>
    </lineage>
</organism>
<dbReference type="SUPFAM" id="SSF69593">
    <property type="entry name" value="Glycerol-3-phosphate (1)-acyltransferase"/>
    <property type="match status" value="1"/>
</dbReference>
<evidence type="ECO:0000256" key="3">
    <source>
        <dbReference type="ARBA" id="ARBA00023315"/>
    </source>
</evidence>
<sequence length="220" mass="25884">MDFIPAKESPLFIKLLRLYTWLLFKRRFSRVWLKQDYQPDGQSKTIYYLNHHSWWDGLIPLLLNEYRFRQQARAMMEDRQMVEHPFFQKIGAFSINREDKRHSVAALRYALQSFERPNASLFIYPEGTITPAGTPMQFEGGLAWLNGKIPQVDVVPIGIYMHTIRRDKPELHLEVGAPVQPDTSLSTGEQNRHFEQALERILTNLRRKAGFDDSAFERFL</sequence>
<dbReference type="STRING" id="1194090.SAMN05443144_111140"/>
<keyword evidence="6" id="KW-1185">Reference proteome</keyword>
<dbReference type="OrthoDB" id="152799at2"/>
<dbReference type="AlphaFoldDB" id="A0A1M5DJU2"/>
<name>A0A1M5DJU2_9BACT</name>
<dbReference type="InterPro" id="IPR002123">
    <property type="entry name" value="Plipid/glycerol_acylTrfase"/>
</dbReference>
<gene>
    <name evidence="5" type="ORF">SAMN05443144_111140</name>
</gene>